<evidence type="ECO:0000259" key="1">
    <source>
        <dbReference type="PROSITE" id="PS51819"/>
    </source>
</evidence>
<dbReference type="RefSeq" id="WP_249915480.1">
    <property type="nucleotide sequence ID" value="NZ_JAMGBB010000001.1"/>
</dbReference>
<sequence length="110" mass="12137">MRLNYAIKFVSDMDAAVHFYRDILGLTLGFQSPFWTEFETGETRLALHPASGENPAGTVQLGLATEDLDQFYSEALANEITFTRPPSEVHGSRIARFLDPDGAEISISGK</sequence>
<feature type="domain" description="VOC" evidence="1">
    <location>
        <begin position="2"/>
        <end position="110"/>
    </location>
</feature>
<dbReference type="InterPro" id="IPR004360">
    <property type="entry name" value="Glyas_Fos-R_dOase_dom"/>
</dbReference>
<dbReference type="InterPro" id="IPR037523">
    <property type="entry name" value="VOC_core"/>
</dbReference>
<dbReference type="Gene3D" id="3.10.180.10">
    <property type="entry name" value="2,3-Dihydroxybiphenyl 1,2-Dioxygenase, domain 1"/>
    <property type="match status" value="1"/>
</dbReference>
<dbReference type="PROSITE" id="PS51819">
    <property type="entry name" value="VOC"/>
    <property type="match status" value="1"/>
</dbReference>
<dbReference type="Proteomes" id="UP001165383">
    <property type="component" value="Unassembled WGS sequence"/>
</dbReference>
<dbReference type="InterPro" id="IPR029068">
    <property type="entry name" value="Glyas_Bleomycin-R_OHBP_Dase"/>
</dbReference>
<proteinExistence type="predicted"/>
<dbReference type="SUPFAM" id="SSF54593">
    <property type="entry name" value="Glyoxalase/Bleomycin resistance protein/Dihydroxybiphenyl dioxygenase"/>
    <property type="match status" value="1"/>
</dbReference>
<evidence type="ECO:0000313" key="3">
    <source>
        <dbReference type="Proteomes" id="UP001165383"/>
    </source>
</evidence>
<name>A0ABT0SAC0_9SPHN</name>
<reference evidence="2" key="1">
    <citation type="submission" date="2022-05" db="EMBL/GenBank/DDBJ databases">
        <authorList>
            <person name="Jo J.-H."/>
            <person name="Im W.-T."/>
        </authorList>
    </citation>
    <scope>NUCLEOTIDE SEQUENCE</scope>
    <source>
        <strain evidence="2">RB56-2</strain>
    </source>
</reference>
<organism evidence="2 3">
    <name type="scientific">Sphingomonas brevis</name>
    <dbReference type="NCBI Taxonomy" id="2908206"/>
    <lineage>
        <taxon>Bacteria</taxon>
        <taxon>Pseudomonadati</taxon>
        <taxon>Pseudomonadota</taxon>
        <taxon>Alphaproteobacteria</taxon>
        <taxon>Sphingomonadales</taxon>
        <taxon>Sphingomonadaceae</taxon>
        <taxon>Sphingomonas</taxon>
    </lineage>
</organism>
<evidence type="ECO:0000313" key="2">
    <source>
        <dbReference type="EMBL" id="MCL6741074.1"/>
    </source>
</evidence>
<dbReference type="Pfam" id="PF00903">
    <property type="entry name" value="Glyoxalase"/>
    <property type="match status" value="1"/>
</dbReference>
<comment type="caution">
    <text evidence="2">The sequence shown here is derived from an EMBL/GenBank/DDBJ whole genome shotgun (WGS) entry which is preliminary data.</text>
</comment>
<keyword evidence="3" id="KW-1185">Reference proteome</keyword>
<protein>
    <submittedName>
        <fullName evidence="2">VOC family protein</fullName>
    </submittedName>
</protein>
<gene>
    <name evidence="2" type="ORF">LZ518_08020</name>
</gene>
<dbReference type="EMBL" id="JAMGBB010000001">
    <property type="protein sequence ID" value="MCL6741074.1"/>
    <property type="molecule type" value="Genomic_DNA"/>
</dbReference>
<accession>A0ABT0SAC0</accession>